<dbReference type="PANTHER" id="PTHR43188">
    <property type="entry name" value="ACYL-COENZYME A OXIDASE"/>
    <property type="match status" value="1"/>
</dbReference>
<evidence type="ECO:0000313" key="11">
    <source>
        <dbReference type="EMBL" id="ELR24535.1"/>
    </source>
</evidence>
<dbReference type="GeneID" id="14925554"/>
<dbReference type="InterPro" id="IPR013786">
    <property type="entry name" value="AcylCoA_DH/ox_N"/>
</dbReference>
<dbReference type="GO" id="GO:0006635">
    <property type="term" value="P:fatty acid beta-oxidation"/>
    <property type="evidence" value="ECO:0007669"/>
    <property type="project" value="InterPro"/>
</dbReference>
<evidence type="ECO:0000259" key="8">
    <source>
        <dbReference type="Pfam" id="PF00441"/>
    </source>
</evidence>
<dbReference type="FunFam" id="1.10.540.10:FF:000026">
    <property type="entry name" value="Acyl-CoA dehydrogenase medium chain"/>
    <property type="match status" value="1"/>
</dbReference>
<dbReference type="InterPro" id="IPR036250">
    <property type="entry name" value="AcylCo_DH-like_C"/>
</dbReference>
<comment type="cofactor">
    <cofactor evidence="1 7">
        <name>FAD</name>
        <dbReference type="ChEBI" id="CHEBI:57692"/>
    </cofactor>
</comment>
<evidence type="ECO:0000256" key="2">
    <source>
        <dbReference type="ARBA" id="ARBA00005023"/>
    </source>
</evidence>
<sequence length="372" mass="41168">SDFLGFEELLGPEERQWRDKARAFAQNHVAPIIDKYYEKAEFPFELLPKLKELGIMGGTIKGYGCPGMSFMSAAMVVLELARVNSEFAGFFIIVTYLVMLSIEQCGSEEQKQKWLPRLASVDAVGSFGLTEPGAGSDASGLQTTAKKVAGGWRLNGQKRWIGNATFADVIIIWARNEETGEVNGFLVEKGTKGLRTEKIENKMCFRCVQNADIYLEDCVVPESARFPNADSFLKGTAGILSASRIFVGWLPVGLAMGSYDAALKHLKERQQFGSPLAAFQLMQEKLVRMLANAQAMYLMSWRLSELFVKHGQVTRGQSSLVKAHNTLKGRECVALAREVLGGNGIIYDNVVARHFLDMEAAYTYEGTYEVNA</sequence>
<dbReference type="Pfam" id="PF00441">
    <property type="entry name" value="Acyl-CoA_dh_1"/>
    <property type="match status" value="1"/>
</dbReference>
<dbReference type="KEGG" id="acan:ACA1_302400"/>
<comment type="subunit">
    <text evidence="4">Homotetramer.</text>
</comment>
<evidence type="ECO:0000256" key="3">
    <source>
        <dbReference type="ARBA" id="ARBA00009347"/>
    </source>
</evidence>
<keyword evidence="6 7" id="KW-0274">FAD</keyword>
<evidence type="ECO:0000256" key="6">
    <source>
        <dbReference type="ARBA" id="ARBA00022827"/>
    </source>
</evidence>
<evidence type="ECO:0000256" key="7">
    <source>
        <dbReference type="RuleBase" id="RU362125"/>
    </source>
</evidence>
<dbReference type="Pfam" id="PF02771">
    <property type="entry name" value="Acyl-CoA_dh_N"/>
    <property type="match status" value="1"/>
</dbReference>
<evidence type="ECO:0000259" key="9">
    <source>
        <dbReference type="Pfam" id="PF02770"/>
    </source>
</evidence>
<comment type="pathway">
    <text evidence="2">Amino-acid degradation.</text>
</comment>
<dbReference type="Proteomes" id="UP000011083">
    <property type="component" value="Unassembled WGS sequence"/>
</dbReference>
<feature type="domain" description="Acyl-CoA oxidase/dehydrogenase middle" evidence="9">
    <location>
        <begin position="126"/>
        <end position="218"/>
    </location>
</feature>
<feature type="domain" description="Acyl-CoA dehydrogenase/oxidase N-terminal" evidence="10">
    <location>
        <begin position="12"/>
        <end position="120"/>
    </location>
</feature>
<reference evidence="11 12" key="1">
    <citation type="journal article" date="2013" name="Genome Biol.">
        <title>Genome of Acanthamoeba castellanii highlights extensive lateral gene transfer and early evolution of tyrosine kinase signaling.</title>
        <authorList>
            <person name="Clarke M."/>
            <person name="Lohan A.J."/>
            <person name="Liu B."/>
            <person name="Lagkouvardos I."/>
            <person name="Roy S."/>
            <person name="Zafar N."/>
            <person name="Bertelli C."/>
            <person name="Schilde C."/>
            <person name="Kianianmomeni A."/>
            <person name="Burglin T.R."/>
            <person name="Frech C."/>
            <person name="Turcotte B."/>
            <person name="Kopec K.O."/>
            <person name="Synnott J.M."/>
            <person name="Choo C."/>
            <person name="Paponov I."/>
            <person name="Finkler A."/>
            <person name="Soon Heng Tan C."/>
            <person name="Hutchins A.P."/>
            <person name="Weinmeier T."/>
            <person name="Rattei T."/>
            <person name="Chu J.S."/>
            <person name="Gimenez G."/>
            <person name="Irimia M."/>
            <person name="Rigden D.J."/>
            <person name="Fitzpatrick D.A."/>
            <person name="Lorenzo-Morales J."/>
            <person name="Bateman A."/>
            <person name="Chiu C.H."/>
            <person name="Tang P."/>
            <person name="Hegemann P."/>
            <person name="Fromm H."/>
            <person name="Raoult D."/>
            <person name="Greub G."/>
            <person name="Miranda-Saavedra D."/>
            <person name="Chen N."/>
            <person name="Nash P."/>
            <person name="Ginger M.L."/>
            <person name="Horn M."/>
            <person name="Schaap P."/>
            <person name="Caler L."/>
            <person name="Loftus B."/>
        </authorList>
    </citation>
    <scope>NUCLEOTIDE SEQUENCE [LARGE SCALE GENOMIC DNA]</scope>
    <source>
        <strain evidence="11 12">Neff</strain>
    </source>
</reference>
<dbReference type="GO" id="GO:0050660">
    <property type="term" value="F:flavin adenine dinucleotide binding"/>
    <property type="evidence" value="ECO:0007669"/>
    <property type="project" value="InterPro"/>
</dbReference>
<keyword evidence="12" id="KW-1185">Reference proteome</keyword>
<protein>
    <submittedName>
        <fullName evidence="11">AcylCoA dehydrogenase domain containing protein</fullName>
    </submittedName>
</protein>
<dbReference type="InterPro" id="IPR009100">
    <property type="entry name" value="AcylCoA_DH/oxidase_NM_dom_sf"/>
</dbReference>
<keyword evidence="5 7" id="KW-0285">Flavoprotein</keyword>
<dbReference type="InterPro" id="IPR006089">
    <property type="entry name" value="Acyl-CoA_DH_CS"/>
</dbReference>
<dbReference type="OMA" id="HATACYE"/>
<dbReference type="GO" id="GO:0005777">
    <property type="term" value="C:peroxisome"/>
    <property type="evidence" value="ECO:0007669"/>
    <property type="project" value="TreeGrafter"/>
</dbReference>
<proteinExistence type="inferred from homology"/>
<evidence type="ECO:0000313" key="12">
    <source>
        <dbReference type="Proteomes" id="UP000011083"/>
    </source>
</evidence>
<dbReference type="SUPFAM" id="SSF47203">
    <property type="entry name" value="Acyl-CoA dehydrogenase C-terminal domain-like"/>
    <property type="match status" value="1"/>
</dbReference>
<dbReference type="PANTHER" id="PTHR43188:SF1">
    <property type="entry name" value="ACYL-COA DEHYDROGENASE"/>
    <property type="match status" value="1"/>
</dbReference>
<evidence type="ECO:0000256" key="1">
    <source>
        <dbReference type="ARBA" id="ARBA00001974"/>
    </source>
</evidence>
<dbReference type="AlphaFoldDB" id="L8HH89"/>
<evidence type="ECO:0000256" key="5">
    <source>
        <dbReference type="ARBA" id="ARBA00022630"/>
    </source>
</evidence>
<gene>
    <name evidence="11" type="ORF">ACA1_302400</name>
</gene>
<dbReference type="Pfam" id="PF02770">
    <property type="entry name" value="Acyl-CoA_dh_M"/>
    <property type="match status" value="1"/>
</dbReference>
<dbReference type="PROSITE" id="PS00072">
    <property type="entry name" value="ACYL_COA_DH_1"/>
    <property type="match status" value="1"/>
</dbReference>
<dbReference type="InterPro" id="IPR009075">
    <property type="entry name" value="AcylCo_DH/oxidase_C"/>
</dbReference>
<name>L8HH89_ACACF</name>
<dbReference type="SUPFAM" id="SSF56645">
    <property type="entry name" value="Acyl-CoA dehydrogenase NM domain-like"/>
    <property type="match status" value="1"/>
</dbReference>
<comment type="similarity">
    <text evidence="3 7">Belongs to the acyl-CoA dehydrogenase family.</text>
</comment>
<organism evidence="11 12">
    <name type="scientific">Acanthamoeba castellanii (strain ATCC 30010 / Neff)</name>
    <dbReference type="NCBI Taxonomy" id="1257118"/>
    <lineage>
        <taxon>Eukaryota</taxon>
        <taxon>Amoebozoa</taxon>
        <taxon>Discosea</taxon>
        <taxon>Longamoebia</taxon>
        <taxon>Centramoebida</taxon>
        <taxon>Acanthamoebidae</taxon>
        <taxon>Acanthamoeba</taxon>
    </lineage>
</organism>
<evidence type="ECO:0000259" key="10">
    <source>
        <dbReference type="Pfam" id="PF02771"/>
    </source>
</evidence>
<evidence type="ECO:0000256" key="4">
    <source>
        <dbReference type="ARBA" id="ARBA00011881"/>
    </source>
</evidence>
<dbReference type="VEuPathDB" id="AmoebaDB:ACA1_302400"/>
<dbReference type="PROSITE" id="PS00073">
    <property type="entry name" value="ACYL_COA_DH_2"/>
    <property type="match status" value="1"/>
</dbReference>
<dbReference type="FunFam" id="2.40.110.10:FF:000013">
    <property type="entry name" value="Acyl-coenzyme A oxidase 4 peroxisomal"/>
    <property type="match status" value="1"/>
</dbReference>
<dbReference type="InterPro" id="IPR037069">
    <property type="entry name" value="AcylCoA_DH/ox_N_sf"/>
</dbReference>
<dbReference type="GO" id="GO:0003995">
    <property type="term" value="F:acyl-CoA dehydrogenase activity"/>
    <property type="evidence" value="ECO:0007669"/>
    <property type="project" value="InterPro"/>
</dbReference>
<feature type="domain" description="Acyl-CoA dehydrogenase/oxidase C-terminal" evidence="8">
    <location>
        <begin position="240"/>
        <end position="371"/>
    </location>
</feature>
<dbReference type="InterPro" id="IPR046373">
    <property type="entry name" value="Acyl-CoA_Oxase/DH_mid-dom_sf"/>
</dbReference>
<dbReference type="Gene3D" id="1.20.140.10">
    <property type="entry name" value="Butyryl-CoA Dehydrogenase, subunit A, domain 3"/>
    <property type="match status" value="1"/>
</dbReference>
<dbReference type="OrthoDB" id="435240at2759"/>
<accession>L8HH89</accession>
<dbReference type="Gene3D" id="2.40.110.10">
    <property type="entry name" value="Butyryl-CoA Dehydrogenase, subunit A, domain 2"/>
    <property type="match status" value="1"/>
</dbReference>
<feature type="non-terminal residue" evidence="11">
    <location>
        <position position="1"/>
    </location>
</feature>
<dbReference type="RefSeq" id="XP_004355470.1">
    <property type="nucleotide sequence ID" value="XM_004355417.1"/>
</dbReference>
<keyword evidence="7" id="KW-0560">Oxidoreductase</keyword>
<dbReference type="InterPro" id="IPR045008">
    <property type="entry name" value="ACX4-like"/>
</dbReference>
<dbReference type="EMBL" id="KB007812">
    <property type="protein sequence ID" value="ELR24535.1"/>
    <property type="molecule type" value="Genomic_DNA"/>
</dbReference>
<dbReference type="STRING" id="1257118.L8HH89"/>
<feature type="non-terminal residue" evidence="11">
    <location>
        <position position="372"/>
    </location>
</feature>
<dbReference type="InterPro" id="IPR006091">
    <property type="entry name" value="Acyl-CoA_Oxase/DH_mid-dom"/>
</dbReference>
<dbReference type="Gene3D" id="1.10.540.10">
    <property type="entry name" value="Acyl-CoA dehydrogenase/oxidase, N-terminal domain"/>
    <property type="match status" value="1"/>
</dbReference>